<evidence type="ECO:0000256" key="8">
    <source>
        <dbReference type="ARBA" id="ARBA00023136"/>
    </source>
</evidence>
<dbReference type="CDD" id="cd13143">
    <property type="entry name" value="MATE_MepA_like"/>
    <property type="match status" value="1"/>
</dbReference>
<dbReference type="Pfam" id="PF01554">
    <property type="entry name" value="MatE"/>
    <property type="match status" value="2"/>
</dbReference>
<feature type="transmembrane region" description="Helical" evidence="10">
    <location>
        <begin position="194"/>
        <end position="215"/>
    </location>
</feature>
<protein>
    <recommendedName>
        <fullName evidence="3">Multidrug export protein MepA</fullName>
    </recommendedName>
</protein>
<evidence type="ECO:0000256" key="7">
    <source>
        <dbReference type="ARBA" id="ARBA00022989"/>
    </source>
</evidence>
<feature type="transmembrane region" description="Helical" evidence="10">
    <location>
        <begin position="136"/>
        <end position="153"/>
    </location>
</feature>
<proteinExistence type="inferred from homology"/>
<keyword evidence="5" id="KW-1003">Cell membrane</keyword>
<keyword evidence="4" id="KW-0813">Transport</keyword>
<keyword evidence="6 10" id="KW-0812">Transmembrane</keyword>
<dbReference type="PANTHER" id="PTHR43823:SF3">
    <property type="entry name" value="MULTIDRUG EXPORT PROTEIN MEPA"/>
    <property type="match status" value="1"/>
</dbReference>
<feature type="transmembrane region" description="Helical" evidence="10">
    <location>
        <begin position="12"/>
        <end position="36"/>
    </location>
</feature>
<dbReference type="GO" id="GO:0005886">
    <property type="term" value="C:plasma membrane"/>
    <property type="evidence" value="ECO:0007669"/>
    <property type="project" value="UniProtKB-SubCell"/>
</dbReference>
<feature type="transmembrane region" description="Helical" evidence="10">
    <location>
        <begin position="48"/>
        <end position="72"/>
    </location>
</feature>
<dbReference type="AlphaFoldDB" id="E3HCA9"/>
<evidence type="ECO:0000256" key="2">
    <source>
        <dbReference type="ARBA" id="ARBA00008417"/>
    </source>
</evidence>
<name>E3HCA9_ILYPC</name>
<dbReference type="InterPro" id="IPR048279">
    <property type="entry name" value="MdtK-like"/>
</dbReference>
<feature type="transmembrane region" description="Helical" evidence="10">
    <location>
        <begin position="361"/>
        <end position="381"/>
    </location>
</feature>
<gene>
    <name evidence="11" type="ordered locus">Ilyop_2612</name>
</gene>
<reference evidence="11 12" key="1">
    <citation type="journal article" date="2010" name="Stand. Genomic Sci.">
        <title>Complete genome sequence of Ilyobacter polytropus type strain (CuHbu1).</title>
        <authorList>
            <person name="Sikorski J."/>
            <person name="Chertkov O."/>
            <person name="Lapidus A."/>
            <person name="Nolan M."/>
            <person name="Lucas S."/>
            <person name="Del Rio T.G."/>
            <person name="Tice H."/>
            <person name="Cheng J.F."/>
            <person name="Tapia R."/>
            <person name="Han C."/>
            <person name="Goodwin L."/>
            <person name="Pitluck S."/>
            <person name="Liolios K."/>
            <person name="Ivanova N."/>
            <person name="Mavromatis K."/>
            <person name="Mikhailova N."/>
            <person name="Pati A."/>
            <person name="Chen A."/>
            <person name="Palaniappan K."/>
            <person name="Land M."/>
            <person name="Hauser L."/>
            <person name="Chang Y.J."/>
            <person name="Jeffries C.D."/>
            <person name="Brambilla E."/>
            <person name="Yasawong M."/>
            <person name="Rohde M."/>
            <person name="Pukall R."/>
            <person name="Spring S."/>
            <person name="Goker M."/>
            <person name="Woyke T."/>
            <person name="Bristow J."/>
            <person name="Eisen J.A."/>
            <person name="Markowitz V."/>
            <person name="Hugenholtz P."/>
            <person name="Kyrpides N.C."/>
            <person name="Klenk H.P."/>
        </authorList>
    </citation>
    <scope>NUCLEOTIDE SEQUENCE [LARGE SCALE GENOMIC DNA]</scope>
    <source>
        <strain evidence="12">ATCC 51220 / DSM 2926 / LMG 16218 / CuHBu1</strain>
        <plasmid evidence="12">pILYOP01</plasmid>
    </source>
</reference>
<feature type="transmembrane region" description="Helical" evidence="10">
    <location>
        <begin position="418"/>
        <end position="438"/>
    </location>
</feature>
<comment type="subcellular location">
    <subcellularLocation>
        <location evidence="1">Cell membrane</location>
        <topology evidence="1">Multi-pass membrane protein</topology>
    </subcellularLocation>
</comment>
<keyword evidence="9" id="KW-0046">Antibiotic resistance</keyword>
<feature type="transmembrane region" description="Helical" evidence="10">
    <location>
        <begin position="272"/>
        <end position="295"/>
    </location>
</feature>
<dbReference type="NCBIfam" id="TIGR00797">
    <property type="entry name" value="matE"/>
    <property type="match status" value="1"/>
</dbReference>
<accession>E3HCA9</accession>
<dbReference type="GO" id="GO:0015297">
    <property type="term" value="F:antiporter activity"/>
    <property type="evidence" value="ECO:0007669"/>
    <property type="project" value="InterPro"/>
</dbReference>
<evidence type="ECO:0000256" key="10">
    <source>
        <dbReference type="SAM" id="Phobius"/>
    </source>
</evidence>
<dbReference type="EMBL" id="CP002282">
    <property type="protein sequence ID" value="ADO84369.1"/>
    <property type="molecule type" value="Genomic_DNA"/>
</dbReference>
<dbReference type="GO" id="GO:0046677">
    <property type="term" value="P:response to antibiotic"/>
    <property type="evidence" value="ECO:0007669"/>
    <property type="project" value="UniProtKB-KW"/>
</dbReference>
<sequence length="452" mass="50159">MEKIKRLGEEKISKLLVEFSLTAIISSLVFALYNVVDRMFIGKCLGPYAMAGISITFPIFTIYIAVGMLVGHGGGSIVSLRLGQGRKEEADRVLGNVFTLYGVFSIILMTLGYLLMDRLMIIFGATENTIIYAKDYLYIINFLVLFDFIAMGVNNLLRSEGNPKFSMIIMIVGALTNVFLDFIFIFVLDYGIKGAAMATAIANIVGSIMVLYHFIYSDRSNIKLKLKYLKPDFKIIKEIFSIGISPFTLQLANSLVAVFANRALLIYGGDMAVGAMGAINSVFMFLMMTLSGIIQGAQPLLGYNYGAQKYDRVKKILNMALLYGVIISLVLTALIMIKPEFFINLFNNGNEELLEIGKSGIRIFMALVVFNAIYVVGANYFQAVGQANKSLFLNIFKQLGLFIPLIIILPKYFGLNGIWFAAPVSDVIIFMITGVFLLKNNKKLKKLSVQYA</sequence>
<dbReference type="RefSeq" id="WP_013389027.1">
    <property type="nucleotide sequence ID" value="NC_014633.1"/>
</dbReference>
<evidence type="ECO:0000256" key="6">
    <source>
        <dbReference type="ARBA" id="ARBA00022692"/>
    </source>
</evidence>
<comment type="similarity">
    <text evidence="2">Belongs to the multi antimicrobial extrusion (MATE) (TC 2.A.66.1) family. MepA subfamily.</text>
</comment>
<keyword evidence="7 10" id="KW-1133">Transmembrane helix</keyword>
<dbReference type="KEGG" id="ipo:Ilyop_2612"/>
<evidence type="ECO:0000313" key="11">
    <source>
        <dbReference type="EMBL" id="ADO84369.1"/>
    </source>
</evidence>
<organism evidence="11 12">
    <name type="scientific">Ilyobacter polytropus (strain ATCC 51220 / DSM 2926 / LMG 16218 / CuHBu1)</name>
    <dbReference type="NCBI Taxonomy" id="572544"/>
    <lineage>
        <taxon>Bacteria</taxon>
        <taxon>Fusobacteriati</taxon>
        <taxon>Fusobacteriota</taxon>
        <taxon>Fusobacteriia</taxon>
        <taxon>Fusobacteriales</taxon>
        <taxon>Fusobacteriaceae</taxon>
        <taxon>Ilyobacter</taxon>
    </lineage>
</organism>
<dbReference type="GO" id="GO:0042910">
    <property type="term" value="F:xenobiotic transmembrane transporter activity"/>
    <property type="evidence" value="ECO:0007669"/>
    <property type="project" value="InterPro"/>
</dbReference>
<evidence type="ECO:0000256" key="1">
    <source>
        <dbReference type="ARBA" id="ARBA00004651"/>
    </source>
</evidence>
<feature type="transmembrane region" description="Helical" evidence="10">
    <location>
        <begin position="165"/>
        <end position="188"/>
    </location>
</feature>
<dbReference type="InterPro" id="IPR045070">
    <property type="entry name" value="MATE_MepA-like"/>
</dbReference>
<evidence type="ECO:0000256" key="4">
    <source>
        <dbReference type="ARBA" id="ARBA00022448"/>
    </source>
</evidence>
<geneLocation type="plasmid" evidence="11 12">
    <name>pILYOP01</name>
</geneLocation>
<keyword evidence="11" id="KW-0614">Plasmid</keyword>
<keyword evidence="8 10" id="KW-0472">Membrane</keyword>
<dbReference type="InterPro" id="IPR002528">
    <property type="entry name" value="MATE_fam"/>
</dbReference>
<dbReference type="PIRSF" id="PIRSF006603">
    <property type="entry name" value="DinF"/>
    <property type="match status" value="1"/>
</dbReference>
<keyword evidence="12" id="KW-1185">Reference proteome</keyword>
<dbReference type="PANTHER" id="PTHR43823">
    <property type="entry name" value="SPORULATION PROTEIN YKVU"/>
    <property type="match status" value="1"/>
</dbReference>
<dbReference type="HOGENOM" id="CLU_012893_0_0_0"/>
<evidence type="ECO:0000256" key="3">
    <source>
        <dbReference type="ARBA" id="ARBA00022106"/>
    </source>
</evidence>
<feature type="transmembrane region" description="Helical" evidence="10">
    <location>
        <begin position="235"/>
        <end position="260"/>
    </location>
</feature>
<feature type="transmembrane region" description="Helical" evidence="10">
    <location>
        <begin position="93"/>
        <end position="116"/>
    </location>
</feature>
<evidence type="ECO:0000256" key="5">
    <source>
        <dbReference type="ARBA" id="ARBA00022475"/>
    </source>
</evidence>
<evidence type="ECO:0000256" key="9">
    <source>
        <dbReference type="ARBA" id="ARBA00023251"/>
    </source>
</evidence>
<feature type="transmembrane region" description="Helical" evidence="10">
    <location>
        <begin position="316"/>
        <end position="337"/>
    </location>
</feature>
<dbReference type="Proteomes" id="UP000006875">
    <property type="component" value="Plasmid pILYOP01"/>
</dbReference>
<feature type="transmembrane region" description="Helical" evidence="10">
    <location>
        <begin position="393"/>
        <end position="412"/>
    </location>
</feature>
<evidence type="ECO:0000313" key="12">
    <source>
        <dbReference type="Proteomes" id="UP000006875"/>
    </source>
</evidence>
<dbReference type="InterPro" id="IPR051327">
    <property type="entry name" value="MATE_MepA_subfamily"/>
</dbReference>